<dbReference type="Pfam" id="PF04116">
    <property type="entry name" value="FA_hydroxylase"/>
    <property type="match status" value="1"/>
</dbReference>
<dbReference type="GO" id="GO:0008610">
    <property type="term" value="P:lipid biosynthetic process"/>
    <property type="evidence" value="ECO:0007669"/>
    <property type="project" value="InterPro"/>
</dbReference>
<dbReference type="PANTHER" id="PTHR21624">
    <property type="entry name" value="STEROL DESATURASE-RELATED PROTEIN"/>
    <property type="match status" value="1"/>
</dbReference>
<evidence type="ECO:0000256" key="5">
    <source>
        <dbReference type="ARBA" id="ARBA00023098"/>
    </source>
</evidence>
<feature type="transmembrane region" description="Helical" evidence="7">
    <location>
        <begin position="12"/>
        <end position="31"/>
    </location>
</feature>
<dbReference type="GO" id="GO:0005506">
    <property type="term" value="F:iron ion binding"/>
    <property type="evidence" value="ECO:0007669"/>
    <property type="project" value="InterPro"/>
</dbReference>
<keyword evidence="3 7" id="KW-1133">Transmembrane helix</keyword>
<proteinExistence type="predicted"/>
<keyword evidence="5" id="KW-0443">Lipid metabolism</keyword>
<feature type="transmembrane region" description="Helical" evidence="7">
    <location>
        <begin position="85"/>
        <end position="118"/>
    </location>
</feature>
<dbReference type="GO" id="GO:0006643">
    <property type="term" value="P:membrane lipid metabolic process"/>
    <property type="evidence" value="ECO:0007669"/>
    <property type="project" value="TreeGrafter"/>
</dbReference>
<dbReference type="GO" id="GO:0016020">
    <property type="term" value="C:membrane"/>
    <property type="evidence" value="ECO:0007669"/>
    <property type="project" value="GOC"/>
</dbReference>
<feature type="domain" description="Fatty acid hydroxylase" evidence="8">
    <location>
        <begin position="92"/>
        <end position="228"/>
    </location>
</feature>
<evidence type="ECO:0000256" key="3">
    <source>
        <dbReference type="ARBA" id="ARBA00022989"/>
    </source>
</evidence>
<evidence type="ECO:0000259" key="8">
    <source>
        <dbReference type="Pfam" id="PF04116"/>
    </source>
</evidence>
<dbReference type="InterPro" id="IPR006694">
    <property type="entry name" value="Fatty_acid_hydroxylase"/>
</dbReference>
<evidence type="ECO:0000313" key="10">
    <source>
        <dbReference type="Proteomes" id="UP000545037"/>
    </source>
</evidence>
<dbReference type="Proteomes" id="UP000545037">
    <property type="component" value="Unassembled WGS sequence"/>
</dbReference>
<comment type="caution">
    <text evidence="9">The sequence shown here is derived from an EMBL/GenBank/DDBJ whole genome shotgun (WGS) entry which is preliminary data.</text>
</comment>
<keyword evidence="4" id="KW-0560">Oxidoreductase</keyword>
<dbReference type="EMBL" id="JACHOR010000003">
    <property type="protein sequence ID" value="MBB5746517.1"/>
    <property type="molecule type" value="Genomic_DNA"/>
</dbReference>
<keyword evidence="6 7" id="KW-0472">Membrane</keyword>
<comment type="subcellular location">
    <subcellularLocation>
        <location evidence="1">Endomembrane system</location>
        <topology evidence="1">Multi-pass membrane protein</topology>
    </subcellularLocation>
</comment>
<dbReference type="PANTHER" id="PTHR21624:SF1">
    <property type="entry name" value="ALKYLGLYCEROL MONOOXYGENASE"/>
    <property type="match status" value="1"/>
</dbReference>
<dbReference type="GO" id="GO:0012505">
    <property type="term" value="C:endomembrane system"/>
    <property type="evidence" value="ECO:0007669"/>
    <property type="project" value="UniProtKB-SubCell"/>
</dbReference>
<evidence type="ECO:0000256" key="7">
    <source>
        <dbReference type="SAM" id="Phobius"/>
    </source>
</evidence>
<evidence type="ECO:0000256" key="6">
    <source>
        <dbReference type="ARBA" id="ARBA00023136"/>
    </source>
</evidence>
<feature type="transmembrane region" description="Helical" evidence="7">
    <location>
        <begin position="139"/>
        <end position="172"/>
    </location>
</feature>
<keyword evidence="2 7" id="KW-0812">Transmembrane</keyword>
<name>A0A7W9FEN4_9CAUL</name>
<gene>
    <name evidence="9" type="ORF">GGR13_002121</name>
</gene>
<keyword evidence="10" id="KW-1185">Reference proteome</keyword>
<dbReference type="AlphaFoldDB" id="A0A7W9FEN4"/>
<evidence type="ECO:0000256" key="2">
    <source>
        <dbReference type="ARBA" id="ARBA00022692"/>
    </source>
</evidence>
<dbReference type="RefSeq" id="WP_183213475.1">
    <property type="nucleotide sequence ID" value="NZ_JACHOR010000003.1"/>
</dbReference>
<organism evidence="9 10">
    <name type="scientific">Brevundimonas variabilis</name>
    <dbReference type="NCBI Taxonomy" id="74312"/>
    <lineage>
        <taxon>Bacteria</taxon>
        <taxon>Pseudomonadati</taxon>
        <taxon>Pseudomonadota</taxon>
        <taxon>Alphaproteobacteria</taxon>
        <taxon>Caulobacterales</taxon>
        <taxon>Caulobacteraceae</taxon>
        <taxon>Brevundimonas</taxon>
    </lineage>
</organism>
<reference evidence="9 10" key="1">
    <citation type="submission" date="2020-08" db="EMBL/GenBank/DDBJ databases">
        <title>Genomic Encyclopedia of Type Strains, Phase IV (KMG-IV): sequencing the most valuable type-strain genomes for metagenomic binning, comparative biology and taxonomic classification.</title>
        <authorList>
            <person name="Goeker M."/>
        </authorList>
    </citation>
    <scope>NUCLEOTIDE SEQUENCE [LARGE SCALE GENOMIC DNA]</scope>
    <source>
        <strain evidence="9 10">DSM 4737</strain>
    </source>
</reference>
<accession>A0A7W9FEN4</accession>
<evidence type="ECO:0000256" key="1">
    <source>
        <dbReference type="ARBA" id="ARBA00004127"/>
    </source>
</evidence>
<protein>
    <submittedName>
        <fullName evidence="9">Sterol desaturase/sphingolipid hydroxylase (Fatty acid hydroxylase superfamily)</fullName>
    </submittedName>
</protein>
<sequence length="263" mass="29552">MSDLIFEFNRWQLAVAAVVFVLSVGAEQLWPQVRGRDAQRKRWVVNLLLFVVGFGAVALLAPWIQQLAVVVDRFIPFPPLVAMDLPVWLLVIVSFLLIDLLAYLSHLAFHAVPLLWRLHRTHHSDQLMDASTGVRHHPLEAIVGGVAQLCILAVLGVPLLVIMGYGVMVGIWQFVTHMDVALPEPIDRVARLVVVTPGMHRVHHSVRMDEGNSNFGMILSIWDRMFGTYRRRVANERPMMPIGVEGFTPGPGVLGCLQEPFRR</sequence>
<evidence type="ECO:0000313" key="9">
    <source>
        <dbReference type="EMBL" id="MBB5746517.1"/>
    </source>
</evidence>
<evidence type="ECO:0000256" key="4">
    <source>
        <dbReference type="ARBA" id="ARBA00023002"/>
    </source>
</evidence>
<dbReference type="InterPro" id="IPR051689">
    <property type="entry name" value="Sterol_desaturase/TMEM195"/>
</dbReference>
<feature type="transmembrane region" description="Helical" evidence="7">
    <location>
        <begin position="43"/>
        <end position="65"/>
    </location>
</feature>
<dbReference type="GO" id="GO:0050479">
    <property type="term" value="F:glyceryl-ether monooxygenase activity"/>
    <property type="evidence" value="ECO:0007669"/>
    <property type="project" value="TreeGrafter"/>
</dbReference>